<dbReference type="GO" id="GO:0004527">
    <property type="term" value="F:exonuclease activity"/>
    <property type="evidence" value="ECO:0007669"/>
    <property type="project" value="UniProtKB-KW"/>
</dbReference>
<dbReference type="PIRSF" id="PIRSF033091">
    <property type="entry name" value="Pesterase_YhaO"/>
    <property type="match status" value="1"/>
</dbReference>
<keyword evidence="1" id="KW-0378">Hydrolase</keyword>
<dbReference type="RefSeq" id="WP_183393627.1">
    <property type="nucleotide sequence ID" value="NZ_JACIDR010000001.1"/>
</dbReference>
<keyword evidence="3" id="KW-0269">Exonuclease</keyword>
<protein>
    <submittedName>
        <fullName evidence="3">DNA repair exonuclease SbcCD nuclease subunit</fullName>
    </submittedName>
</protein>
<keyword evidence="4" id="KW-1185">Reference proteome</keyword>
<dbReference type="InterPro" id="IPR050535">
    <property type="entry name" value="DNA_Repair-Maintenance_Comp"/>
</dbReference>
<gene>
    <name evidence="3" type="ORF">GGR24_000412</name>
</gene>
<dbReference type="CDD" id="cd00840">
    <property type="entry name" value="MPP_Mre11_N"/>
    <property type="match status" value="1"/>
</dbReference>
<organism evidence="3 4">
    <name type="scientific">Hansschlegelia beijingensis</name>
    <dbReference type="NCBI Taxonomy" id="1133344"/>
    <lineage>
        <taxon>Bacteria</taxon>
        <taxon>Pseudomonadati</taxon>
        <taxon>Pseudomonadota</taxon>
        <taxon>Alphaproteobacteria</taxon>
        <taxon>Hyphomicrobiales</taxon>
        <taxon>Methylopilaceae</taxon>
        <taxon>Hansschlegelia</taxon>
    </lineage>
</organism>
<dbReference type="PANTHER" id="PTHR30337:SF7">
    <property type="entry name" value="PHOSPHOESTERASE"/>
    <property type="match status" value="1"/>
</dbReference>
<dbReference type="EMBL" id="JACIDR010000001">
    <property type="protein sequence ID" value="MBB3971779.1"/>
    <property type="molecule type" value="Genomic_DNA"/>
</dbReference>
<dbReference type="InterPro" id="IPR029052">
    <property type="entry name" value="Metallo-depent_PP-like"/>
</dbReference>
<dbReference type="SUPFAM" id="SSF56300">
    <property type="entry name" value="Metallo-dependent phosphatases"/>
    <property type="match status" value="1"/>
</dbReference>
<dbReference type="InterPro" id="IPR004843">
    <property type="entry name" value="Calcineurin-like_PHP"/>
</dbReference>
<dbReference type="Gene3D" id="3.60.21.10">
    <property type="match status" value="1"/>
</dbReference>
<evidence type="ECO:0000313" key="4">
    <source>
        <dbReference type="Proteomes" id="UP000528964"/>
    </source>
</evidence>
<accession>A0A7W6GFL3</accession>
<keyword evidence="3" id="KW-0540">Nuclease</keyword>
<comment type="caution">
    <text evidence="3">The sequence shown here is derived from an EMBL/GenBank/DDBJ whole genome shotgun (WGS) entry which is preliminary data.</text>
</comment>
<reference evidence="3 4" key="1">
    <citation type="submission" date="2020-08" db="EMBL/GenBank/DDBJ databases">
        <title>Genomic Encyclopedia of Type Strains, Phase IV (KMG-IV): sequencing the most valuable type-strain genomes for metagenomic binning, comparative biology and taxonomic classification.</title>
        <authorList>
            <person name="Goeker M."/>
        </authorList>
    </citation>
    <scope>NUCLEOTIDE SEQUENCE [LARGE SCALE GENOMIC DNA]</scope>
    <source>
        <strain evidence="3 4">DSM 25481</strain>
    </source>
</reference>
<dbReference type="PANTHER" id="PTHR30337">
    <property type="entry name" value="COMPONENT OF ATP-DEPENDENT DSDNA EXONUCLEASE"/>
    <property type="match status" value="1"/>
</dbReference>
<dbReference type="InterPro" id="IPR041796">
    <property type="entry name" value="Mre11_N"/>
</dbReference>
<dbReference type="Proteomes" id="UP000528964">
    <property type="component" value="Unassembled WGS sequence"/>
</dbReference>
<sequence length="411" mass="44058">MSSFRFLHAADLHLGSPLAGLARADAEVAALFAAASRDAFADLVDRAIEARIAFAVFAGDIYDGEWKDASIGLFFNRQLAKLDRAGVPVFLLKGNHDADSVVTKSISLPPSVREFGSRKPETFRLESLRVALHGQSFAARSALDNLSSSYPAPVPGWFNIGVLHTCCESSAHARYAPCTLDELCRKGYDYWALGHVHEHAVLSREPWVVFPGNLQGRSVRECGPKGAVLVDVADSRVTGVERLLTDRARWAAATVDLSGAESEQAALAAVESAIRPVVAEADGRPVALRITLVGETRLHGGFARDPRRLADEVQAAAHRVSPNVWIEKAKLETAPLHRGDGAAPELKSLDLAALLEGLDAEPELLERAAETVGVIAAKLPGGVFVDEAALADELPELVNEARELVLGRLGR</sequence>
<feature type="domain" description="Calcineurin-like phosphoesterase" evidence="2">
    <location>
        <begin position="4"/>
        <end position="198"/>
    </location>
</feature>
<evidence type="ECO:0000313" key="3">
    <source>
        <dbReference type="EMBL" id="MBB3971779.1"/>
    </source>
</evidence>
<dbReference type="InterPro" id="IPR014576">
    <property type="entry name" value="Pesterase_YhaO"/>
</dbReference>
<evidence type="ECO:0000256" key="1">
    <source>
        <dbReference type="ARBA" id="ARBA00022801"/>
    </source>
</evidence>
<proteinExistence type="predicted"/>
<name>A0A7W6GFL3_9HYPH</name>
<evidence type="ECO:0000259" key="2">
    <source>
        <dbReference type="Pfam" id="PF00149"/>
    </source>
</evidence>
<dbReference type="Pfam" id="PF00149">
    <property type="entry name" value="Metallophos"/>
    <property type="match status" value="1"/>
</dbReference>
<dbReference type="AlphaFoldDB" id="A0A7W6GFL3"/>